<comment type="caution">
    <text evidence="2">The sequence shown here is derived from an EMBL/GenBank/DDBJ whole genome shotgun (WGS) entry which is preliminary data.</text>
</comment>
<organism evidence="2 3">
    <name type="scientific">Cloacibacterium normanense</name>
    <dbReference type="NCBI Taxonomy" id="237258"/>
    <lineage>
        <taxon>Bacteria</taxon>
        <taxon>Pseudomonadati</taxon>
        <taxon>Bacteroidota</taxon>
        <taxon>Flavobacteriia</taxon>
        <taxon>Flavobacteriales</taxon>
        <taxon>Weeksellaceae</taxon>
    </lineage>
</organism>
<sequence length="209" mass="24210">MIFFNFHHHNPKISYGIYNSTPEEKIPEHYFSVGIHPQNIDEQWENDLENLKIISQNPKCLAIGECGLDALVNVDENLQKKVFEAQIIWANSIQKPVIIHCIKRFQELIPFQKIAKVPLIIHGFNKKKAIADEMLKHGFYLSFGKSVLHNLSLQTTLKEIPLEKIFLETDDADFDIAELYQKAAEIKEISVEKLQEQISKNLEILNIQF</sequence>
<dbReference type="SUPFAM" id="SSF51556">
    <property type="entry name" value="Metallo-dependent hydrolases"/>
    <property type="match status" value="1"/>
</dbReference>
<dbReference type="PIRSF" id="PIRSF005902">
    <property type="entry name" value="DNase_TatD"/>
    <property type="match status" value="1"/>
</dbReference>
<evidence type="ECO:0000256" key="1">
    <source>
        <dbReference type="PIRSR" id="PIRSR005902-1"/>
    </source>
</evidence>
<proteinExistence type="predicted"/>
<feature type="binding site" evidence="1">
    <location>
        <position position="170"/>
    </location>
    <ligand>
        <name>a divalent metal cation</name>
        <dbReference type="ChEBI" id="CHEBI:60240"/>
        <label>1</label>
    </ligand>
</feature>
<dbReference type="GO" id="GO:0046872">
    <property type="term" value="F:metal ion binding"/>
    <property type="evidence" value="ECO:0007669"/>
    <property type="project" value="UniProtKB-KW"/>
</dbReference>
<dbReference type="AlphaFoldDB" id="A0A1E5UBQ1"/>
<feature type="binding site" evidence="1">
    <location>
        <position position="100"/>
    </location>
    <ligand>
        <name>a divalent metal cation</name>
        <dbReference type="ChEBI" id="CHEBI:60240"/>
        <label>2</label>
    </ligand>
</feature>
<dbReference type="Proteomes" id="UP000095601">
    <property type="component" value="Unassembled WGS sequence"/>
</dbReference>
<protein>
    <submittedName>
        <fullName evidence="2">TatD related DNase family protein</fullName>
    </submittedName>
</protein>
<dbReference type="GO" id="GO:0005829">
    <property type="term" value="C:cytosol"/>
    <property type="evidence" value="ECO:0007669"/>
    <property type="project" value="TreeGrafter"/>
</dbReference>
<dbReference type="EMBL" id="MKGI01000078">
    <property type="protein sequence ID" value="OEL10322.1"/>
    <property type="molecule type" value="Genomic_DNA"/>
</dbReference>
<dbReference type="PANTHER" id="PTHR46124">
    <property type="entry name" value="D-AMINOACYL-TRNA DEACYLASE"/>
    <property type="match status" value="1"/>
</dbReference>
<dbReference type="GO" id="GO:0016788">
    <property type="term" value="F:hydrolase activity, acting on ester bonds"/>
    <property type="evidence" value="ECO:0007669"/>
    <property type="project" value="InterPro"/>
</dbReference>
<keyword evidence="1" id="KW-0479">Metal-binding</keyword>
<dbReference type="InterPro" id="IPR001130">
    <property type="entry name" value="TatD-like"/>
</dbReference>
<dbReference type="STRING" id="237258.SAMN04489756_105113"/>
<dbReference type="Gene3D" id="3.20.20.140">
    <property type="entry name" value="Metal-dependent hydrolases"/>
    <property type="match status" value="1"/>
</dbReference>
<evidence type="ECO:0000313" key="2">
    <source>
        <dbReference type="EMBL" id="OEL10322.1"/>
    </source>
</evidence>
<dbReference type="RefSeq" id="WP_069800396.1">
    <property type="nucleotide sequence ID" value="NZ_CP034157.1"/>
</dbReference>
<reference evidence="2 3" key="1">
    <citation type="submission" date="2016-09" db="EMBL/GenBank/DDBJ databases">
        <authorList>
            <person name="Capua I."/>
            <person name="De Benedictis P."/>
            <person name="Joannis T."/>
            <person name="Lombin L.H."/>
            <person name="Cattoli G."/>
        </authorList>
    </citation>
    <scope>NUCLEOTIDE SEQUENCE [LARGE SCALE GENOMIC DNA]</scope>
    <source>
        <strain evidence="2 3">NRS-1</strain>
    </source>
</reference>
<dbReference type="Pfam" id="PF01026">
    <property type="entry name" value="TatD_DNase"/>
    <property type="match status" value="1"/>
</dbReference>
<feature type="binding site" evidence="1">
    <location>
        <position position="122"/>
    </location>
    <ligand>
        <name>a divalent metal cation</name>
        <dbReference type="ChEBI" id="CHEBI:60240"/>
        <label>2</label>
    </ligand>
</feature>
<accession>A0A1E5UBQ1</accession>
<dbReference type="PANTHER" id="PTHR46124:SF3">
    <property type="entry name" value="HYDROLASE"/>
    <property type="match status" value="1"/>
</dbReference>
<dbReference type="PATRIC" id="fig|237258.4.peg.866"/>
<feature type="binding site" evidence="1">
    <location>
        <position position="65"/>
    </location>
    <ligand>
        <name>a divalent metal cation</name>
        <dbReference type="ChEBI" id="CHEBI:60240"/>
        <label>1</label>
    </ligand>
</feature>
<gene>
    <name evidence="2" type="ORF">BHF72_0686</name>
</gene>
<keyword evidence="3" id="KW-1185">Reference proteome</keyword>
<evidence type="ECO:0000313" key="3">
    <source>
        <dbReference type="Proteomes" id="UP000095601"/>
    </source>
</evidence>
<name>A0A1E5UBQ1_9FLAO</name>
<dbReference type="InterPro" id="IPR032466">
    <property type="entry name" value="Metal_Hydrolase"/>
</dbReference>